<reference evidence="2" key="2">
    <citation type="submission" date="2015-01" db="EMBL/GenBank/DDBJ databases">
        <title>Evolutionary Origins and Diversification of the Mycorrhizal Mutualists.</title>
        <authorList>
            <consortium name="DOE Joint Genome Institute"/>
            <consortium name="Mycorrhizal Genomics Consortium"/>
            <person name="Kohler A."/>
            <person name="Kuo A."/>
            <person name="Nagy L.G."/>
            <person name="Floudas D."/>
            <person name="Copeland A."/>
            <person name="Barry K.W."/>
            <person name="Cichocki N."/>
            <person name="Veneault-Fourrey C."/>
            <person name="LaButti K."/>
            <person name="Lindquist E.A."/>
            <person name="Lipzen A."/>
            <person name="Lundell T."/>
            <person name="Morin E."/>
            <person name="Murat C."/>
            <person name="Riley R."/>
            <person name="Ohm R."/>
            <person name="Sun H."/>
            <person name="Tunlid A."/>
            <person name="Henrissat B."/>
            <person name="Grigoriev I.V."/>
            <person name="Hibbett D.S."/>
            <person name="Martin F."/>
        </authorList>
    </citation>
    <scope>NUCLEOTIDE SEQUENCE [LARGE SCALE GENOMIC DNA]</scope>
    <source>
        <strain evidence="2">F 1598</strain>
    </source>
</reference>
<reference evidence="1 2" key="1">
    <citation type="submission" date="2014-04" db="EMBL/GenBank/DDBJ databases">
        <authorList>
            <consortium name="DOE Joint Genome Institute"/>
            <person name="Kuo A."/>
            <person name="Tarkka M."/>
            <person name="Buscot F."/>
            <person name="Kohler A."/>
            <person name="Nagy L.G."/>
            <person name="Floudas D."/>
            <person name="Copeland A."/>
            <person name="Barry K.W."/>
            <person name="Cichocki N."/>
            <person name="Veneault-Fourrey C."/>
            <person name="LaButti K."/>
            <person name="Lindquist E.A."/>
            <person name="Lipzen A."/>
            <person name="Lundell T."/>
            <person name="Morin E."/>
            <person name="Murat C."/>
            <person name="Sun H."/>
            <person name="Tunlid A."/>
            <person name="Henrissat B."/>
            <person name="Grigoriev I.V."/>
            <person name="Hibbett D.S."/>
            <person name="Martin F."/>
            <person name="Nordberg H.P."/>
            <person name="Cantor M.N."/>
            <person name="Hua S.X."/>
        </authorList>
    </citation>
    <scope>NUCLEOTIDE SEQUENCE [LARGE SCALE GENOMIC DNA]</scope>
    <source>
        <strain evidence="1 2">F 1598</strain>
    </source>
</reference>
<gene>
    <name evidence="1" type="ORF">PILCRDRAFT_816039</name>
</gene>
<protein>
    <submittedName>
        <fullName evidence="1">Uncharacterized protein</fullName>
    </submittedName>
</protein>
<dbReference type="HOGENOM" id="CLU_2794812_0_0_1"/>
<name>A0A0C3FS15_PILCF</name>
<evidence type="ECO:0000313" key="2">
    <source>
        <dbReference type="Proteomes" id="UP000054166"/>
    </source>
</evidence>
<accession>A0A0C3FS15</accession>
<organism evidence="1 2">
    <name type="scientific">Piloderma croceum (strain F 1598)</name>
    <dbReference type="NCBI Taxonomy" id="765440"/>
    <lineage>
        <taxon>Eukaryota</taxon>
        <taxon>Fungi</taxon>
        <taxon>Dikarya</taxon>
        <taxon>Basidiomycota</taxon>
        <taxon>Agaricomycotina</taxon>
        <taxon>Agaricomycetes</taxon>
        <taxon>Agaricomycetidae</taxon>
        <taxon>Atheliales</taxon>
        <taxon>Atheliaceae</taxon>
        <taxon>Piloderma</taxon>
    </lineage>
</organism>
<dbReference type="EMBL" id="KN832981">
    <property type="protein sequence ID" value="KIM86785.1"/>
    <property type="molecule type" value="Genomic_DNA"/>
</dbReference>
<proteinExistence type="predicted"/>
<dbReference type="AlphaFoldDB" id="A0A0C3FS15"/>
<sequence>MWEIRAAQSLEPATNEYLLRRLYETLPLSCSKSLTECSECDLFRGLAGYRDIISYIHHTRDISPWSPQ</sequence>
<dbReference type="InParanoid" id="A0A0C3FS15"/>
<dbReference type="Proteomes" id="UP000054166">
    <property type="component" value="Unassembled WGS sequence"/>
</dbReference>
<evidence type="ECO:0000313" key="1">
    <source>
        <dbReference type="EMBL" id="KIM86785.1"/>
    </source>
</evidence>
<keyword evidence="2" id="KW-1185">Reference proteome</keyword>